<dbReference type="GO" id="GO:0016567">
    <property type="term" value="P:protein ubiquitination"/>
    <property type="evidence" value="ECO:0007669"/>
    <property type="project" value="UniProtKB-ARBA"/>
</dbReference>
<dbReference type="GO" id="GO:0061630">
    <property type="term" value="F:ubiquitin protein ligase activity"/>
    <property type="evidence" value="ECO:0007669"/>
    <property type="project" value="UniProtKB-EC"/>
</dbReference>
<evidence type="ECO:0000313" key="22">
    <source>
        <dbReference type="EMBL" id="QBM86700.1"/>
    </source>
</evidence>
<dbReference type="SUPFAM" id="SSF57850">
    <property type="entry name" value="RING/U-box"/>
    <property type="match status" value="1"/>
</dbReference>
<evidence type="ECO:0000256" key="1">
    <source>
        <dbReference type="ARBA" id="ARBA00000900"/>
    </source>
</evidence>
<evidence type="ECO:0000256" key="14">
    <source>
        <dbReference type="ARBA" id="ARBA00022927"/>
    </source>
</evidence>
<evidence type="ECO:0000256" key="20">
    <source>
        <dbReference type="SAM" id="Phobius"/>
    </source>
</evidence>
<keyword evidence="8" id="KW-0808">Transferase</keyword>
<keyword evidence="11 19" id="KW-0863">Zinc-finger</keyword>
<comment type="similarity">
    <text evidence="4">Belongs to the pex2/pex10/pex12 family.</text>
</comment>
<dbReference type="GO" id="GO:0005778">
    <property type="term" value="C:peroxisomal membrane"/>
    <property type="evidence" value="ECO:0007669"/>
    <property type="project" value="UniProtKB-SubCell"/>
</dbReference>
<dbReference type="AlphaFoldDB" id="A0A4P6XHR1"/>
<dbReference type="PANTHER" id="PTHR23350">
    <property type="entry name" value="PEROXISOME ASSEMBLY PROTEIN 10"/>
    <property type="match status" value="1"/>
</dbReference>
<dbReference type="CDD" id="cd16527">
    <property type="entry name" value="RING-HC_PEX10"/>
    <property type="match status" value="1"/>
</dbReference>
<gene>
    <name evidence="22" type="primary">MPUL0A13460</name>
    <name evidence="22" type="ORF">METSCH_A13460</name>
</gene>
<evidence type="ECO:0000256" key="2">
    <source>
        <dbReference type="ARBA" id="ARBA00004585"/>
    </source>
</evidence>
<dbReference type="STRING" id="2163413.A0A4P6XHR1"/>
<keyword evidence="13" id="KW-0862">Zinc</keyword>
<dbReference type="GO" id="GO:0008270">
    <property type="term" value="F:zinc ion binding"/>
    <property type="evidence" value="ECO:0007669"/>
    <property type="project" value="UniProtKB-KW"/>
</dbReference>
<keyword evidence="12" id="KW-0833">Ubl conjugation pathway</keyword>
<comment type="subcellular location">
    <subcellularLocation>
        <location evidence="2">Peroxisome membrane</location>
        <topology evidence="2">Multi-pass membrane protein</topology>
    </subcellularLocation>
</comment>
<evidence type="ECO:0000256" key="6">
    <source>
        <dbReference type="ARBA" id="ARBA00022448"/>
    </source>
</evidence>
<comment type="catalytic activity">
    <reaction evidence="1">
        <text>S-ubiquitinyl-[E2 ubiquitin-conjugating enzyme]-L-cysteine + [acceptor protein]-L-lysine = [E2 ubiquitin-conjugating enzyme]-L-cysteine + N(6)-ubiquitinyl-[acceptor protein]-L-lysine.</text>
        <dbReference type="EC" id="2.3.2.27"/>
    </reaction>
</comment>
<dbReference type="InterPro" id="IPR006845">
    <property type="entry name" value="Pex_N"/>
</dbReference>
<dbReference type="EC" id="2.3.2.27" evidence="5"/>
<keyword evidence="9 20" id="KW-0812">Transmembrane</keyword>
<dbReference type="SMART" id="SM00184">
    <property type="entry name" value="RING"/>
    <property type="match status" value="1"/>
</dbReference>
<evidence type="ECO:0000256" key="18">
    <source>
        <dbReference type="ARBA" id="ARBA00041230"/>
    </source>
</evidence>
<keyword evidence="17" id="KW-0576">Peroxisome</keyword>
<keyword evidence="14" id="KW-0653">Protein transport</keyword>
<dbReference type="GO" id="GO:0016562">
    <property type="term" value="P:protein import into peroxisome matrix, receptor recycling"/>
    <property type="evidence" value="ECO:0007669"/>
    <property type="project" value="UniProtKB-ARBA"/>
</dbReference>
<proteinExistence type="inferred from homology"/>
<keyword evidence="15 20" id="KW-1133">Transmembrane helix</keyword>
<evidence type="ECO:0000256" key="3">
    <source>
        <dbReference type="ARBA" id="ARBA00004906"/>
    </source>
</evidence>
<evidence type="ECO:0000256" key="9">
    <source>
        <dbReference type="ARBA" id="ARBA00022692"/>
    </source>
</evidence>
<dbReference type="Gene3D" id="3.30.40.10">
    <property type="entry name" value="Zinc/RING finger domain, C3HC4 (zinc finger)"/>
    <property type="match status" value="1"/>
</dbReference>
<protein>
    <recommendedName>
        <fullName evidence="5">RING-type E3 ubiquitin transferase</fullName>
        <ecNumber evidence="5">2.3.2.27</ecNumber>
    </recommendedName>
    <alternativeName>
        <fullName evidence="18">Peroxin-10</fullName>
    </alternativeName>
</protein>
<keyword evidence="10" id="KW-0479">Metal-binding</keyword>
<evidence type="ECO:0000256" key="4">
    <source>
        <dbReference type="ARBA" id="ARBA00008704"/>
    </source>
</evidence>
<dbReference type="PROSITE" id="PS50089">
    <property type="entry name" value="ZF_RING_2"/>
    <property type="match status" value="1"/>
</dbReference>
<dbReference type="InterPro" id="IPR017907">
    <property type="entry name" value="Znf_RING_CS"/>
</dbReference>
<evidence type="ECO:0000256" key="15">
    <source>
        <dbReference type="ARBA" id="ARBA00022989"/>
    </source>
</evidence>
<comment type="pathway">
    <text evidence="3">Protein modification; protein ubiquitination.</text>
</comment>
<evidence type="ECO:0000313" key="23">
    <source>
        <dbReference type="Proteomes" id="UP000292447"/>
    </source>
</evidence>
<dbReference type="InterPro" id="IPR025654">
    <property type="entry name" value="PEX2/10"/>
</dbReference>
<dbReference type="Pfam" id="PF13639">
    <property type="entry name" value="zf-RING_2"/>
    <property type="match status" value="1"/>
</dbReference>
<evidence type="ECO:0000259" key="21">
    <source>
        <dbReference type="PROSITE" id="PS50089"/>
    </source>
</evidence>
<dbReference type="Pfam" id="PF04757">
    <property type="entry name" value="Pex2_Pex12"/>
    <property type="match status" value="1"/>
</dbReference>
<reference evidence="23" key="1">
    <citation type="submission" date="2019-03" db="EMBL/GenBank/DDBJ databases">
        <title>Snf2 controls pulcherriminic acid biosynthesis and connects pigmentation and antifungal activity of the yeast Metschnikowia pulcherrima.</title>
        <authorList>
            <person name="Gore-Lloyd D."/>
            <person name="Sumann I."/>
            <person name="Brachmann A.O."/>
            <person name="Schneeberger K."/>
            <person name="Ortiz-Merino R.A."/>
            <person name="Moreno-Beltran M."/>
            <person name="Schlaefli M."/>
            <person name="Kirner P."/>
            <person name="Santos Kron A."/>
            <person name="Wolfe K.H."/>
            <person name="Piel J."/>
            <person name="Ahrens C.H."/>
            <person name="Henk D."/>
            <person name="Freimoser F.M."/>
        </authorList>
    </citation>
    <scope>NUCLEOTIDE SEQUENCE [LARGE SCALE GENOMIC DNA]</scope>
    <source>
        <strain evidence="23">APC 1.2</strain>
    </source>
</reference>
<evidence type="ECO:0000256" key="16">
    <source>
        <dbReference type="ARBA" id="ARBA00023136"/>
    </source>
</evidence>
<evidence type="ECO:0000256" key="7">
    <source>
        <dbReference type="ARBA" id="ARBA00022593"/>
    </source>
</evidence>
<sequence>MSRANANSLPFADAATIVRANQKDNYFRSRLNSQIQELARIIKGQRFVNLHPQETATLAKTVYYLVTTGFGARTLGEEYVDIMHVTRLGKRFPRLLSRILFTASFAGLPYIVTKITQRLKGRSEATSFFLSRYLTSYPTLLDTIMNIHVALFYFEGLFYAISKRVLGMRYVFGHNKDQKKLQANGNYAILGSIIMAQLLLKLLLNLNQHSKLAAPNDEKCDYKPQQEAPEFKSLKQLENIAKYVEENEDVYEKVAIDLSDPEQLPYIPTNSRSCMLCLSPMVNPSAANCGHFFCWSCIADWIRDHPECPLCRQTCLEQNLLPLR</sequence>
<evidence type="ECO:0000256" key="19">
    <source>
        <dbReference type="PROSITE-ProRule" id="PRU00175"/>
    </source>
</evidence>
<dbReference type="InterPro" id="IPR001841">
    <property type="entry name" value="Znf_RING"/>
</dbReference>
<evidence type="ECO:0000256" key="17">
    <source>
        <dbReference type="ARBA" id="ARBA00023140"/>
    </source>
</evidence>
<evidence type="ECO:0000256" key="8">
    <source>
        <dbReference type="ARBA" id="ARBA00022679"/>
    </source>
</evidence>
<evidence type="ECO:0000256" key="5">
    <source>
        <dbReference type="ARBA" id="ARBA00012483"/>
    </source>
</evidence>
<dbReference type="InterPro" id="IPR013083">
    <property type="entry name" value="Znf_RING/FYVE/PHD"/>
</dbReference>
<keyword evidence="7" id="KW-0962">Peroxisome biogenesis</keyword>
<keyword evidence="23" id="KW-1185">Reference proteome</keyword>
<evidence type="ECO:0000256" key="12">
    <source>
        <dbReference type="ARBA" id="ARBA00022786"/>
    </source>
</evidence>
<keyword evidence="16 20" id="KW-0472">Membrane</keyword>
<feature type="transmembrane region" description="Helical" evidence="20">
    <location>
        <begin position="143"/>
        <end position="162"/>
    </location>
</feature>
<feature type="transmembrane region" description="Helical" evidence="20">
    <location>
        <begin position="95"/>
        <end position="112"/>
    </location>
</feature>
<feature type="transmembrane region" description="Helical" evidence="20">
    <location>
        <begin position="183"/>
        <end position="204"/>
    </location>
</feature>
<dbReference type="Proteomes" id="UP000292447">
    <property type="component" value="Chromosome I"/>
</dbReference>
<keyword evidence="6" id="KW-0813">Transport</keyword>
<accession>A0A4P6XHR1</accession>
<organism evidence="22 23">
    <name type="scientific">Metschnikowia aff. pulcherrima</name>
    <dbReference type="NCBI Taxonomy" id="2163413"/>
    <lineage>
        <taxon>Eukaryota</taxon>
        <taxon>Fungi</taxon>
        <taxon>Dikarya</taxon>
        <taxon>Ascomycota</taxon>
        <taxon>Saccharomycotina</taxon>
        <taxon>Pichiomycetes</taxon>
        <taxon>Metschnikowiaceae</taxon>
        <taxon>Metschnikowia</taxon>
    </lineage>
</organism>
<dbReference type="PROSITE" id="PS00518">
    <property type="entry name" value="ZF_RING_1"/>
    <property type="match status" value="1"/>
</dbReference>
<dbReference type="PANTHER" id="PTHR23350:SF0">
    <property type="entry name" value="PEROXISOME BIOGENESIS FACTOR 10"/>
    <property type="match status" value="1"/>
</dbReference>
<dbReference type="EMBL" id="CP034456">
    <property type="protein sequence ID" value="QBM86700.1"/>
    <property type="molecule type" value="Genomic_DNA"/>
</dbReference>
<evidence type="ECO:0000256" key="13">
    <source>
        <dbReference type="ARBA" id="ARBA00022833"/>
    </source>
</evidence>
<feature type="domain" description="RING-type" evidence="21">
    <location>
        <begin position="274"/>
        <end position="312"/>
    </location>
</feature>
<evidence type="ECO:0000256" key="11">
    <source>
        <dbReference type="ARBA" id="ARBA00022771"/>
    </source>
</evidence>
<evidence type="ECO:0000256" key="10">
    <source>
        <dbReference type="ARBA" id="ARBA00022723"/>
    </source>
</evidence>
<name>A0A4P6XHR1_9ASCO</name>